<protein>
    <submittedName>
        <fullName evidence="5">Iron dicitrate transport regulator FecR</fullName>
    </submittedName>
</protein>
<evidence type="ECO:0000313" key="5">
    <source>
        <dbReference type="EMBL" id="PKU26133.1"/>
    </source>
</evidence>
<feature type="transmembrane region" description="Helical" evidence="2">
    <location>
        <begin position="137"/>
        <end position="155"/>
    </location>
</feature>
<name>A0A2N3Q0F9_9PROT</name>
<dbReference type="EMBL" id="PIUM01000002">
    <property type="protein sequence ID" value="PKU26133.1"/>
    <property type="molecule type" value="Genomic_DNA"/>
</dbReference>
<keyword evidence="6" id="KW-1185">Reference proteome</keyword>
<gene>
    <name evidence="5" type="ORF">CWS72_03115</name>
</gene>
<evidence type="ECO:0000256" key="1">
    <source>
        <dbReference type="SAM" id="MobiDB-lite"/>
    </source>
</evidence>
<evidence type="ECO:0000256" key="2">
    <source>
        <dbReference type="SAM" id="Phobius"/>
    </source>
</evidence>
<organism evidence="5 6">
    <name type="scientific">Telmatospirillum siberiense</name>
    <dbReference type="NCBI Taxonomy" id="382514"/>
    <lineage>
        <taxon>Bacteria</taxon>
        <taxon>Pseudomonadati</taxon>
        <taxon>Pseudomonadota</taxon>
        <taxon>Alphaproteobacteria</taxon>
        <taxon>Rhodospirillales</taxon>
        <taxon>Rhodospirillaceae</taxon>
        <taxon>Telmatospirillum</taxon>
    </lineage>
</organism>
<reference evidence="6" key="1">
    <citation type="submission" date="2017-12" db="EMBL/GenBank/DDBJ databases">
        <title>Draft genome sequence of Telmatospirillum siberiense 26-4b1T, an acidotolerant peatland alphaproteobacterium potentially involved in sulfur cycling.</title>
        <authorList>
            <person name="Hausmann B."/>
            <person name="Pjevac P."/>
            <person name="Schreck K."/>
            <person name="Herbold C.W."/>
            <person name="Daims H."/>
            <person name="Wagner M."/>
            <person name="Pester M."/>
            <person name="Loy A."/>
        </authorList>
    </citation>
    <scope>NUCLEOTIDE SEQUENCE [LARGE SCALE GENOMIC DNA]</scope>
    <source>
        <strain evidence="6">26-4b1</strain>
    </source>
</reference>
<feature type="compositionally biased region" description="Basic and acidic residues" evidence="1">
    <location>
        <begin position="29"/>
        <end position="41"/>
    </location>
</feature>
<dbReference type="Pfam" id="PF04773">
    <property type="entry name" value="FecR"/>
    <property type="match status" value="1"/>
</dbReference>
<evidence type="ECO:0000259" key="4">
    <source>
        <dbReference type="Pfam" id="PF16220"/>
    </source>
</evidence>
<dbReference type="GO" id="GO:0016989">
    <property type="term" value="F:sigma factor antagonist activity"/>
    <property type="evidence" value="ECO:0007669"/>
    <property type="project" value="TreeGrafter"/>
</dbReference>
<dbReference type="PIRSF" id="PIRSF018266">
    <property type="entry name" value="FecR"/>
    <property type="match status" value="1"/>
</dbReference>
<evidence type="ECO:0000259" key="3">
    <source>
        <dbReference type="Pfam" id="PF04773"/>
    </source>
</evidence>
<accession>A0A2N3Q0F9</accession>
<dbReference type="AlphaFoldDB" id="A0A2N3Q0F9"/>
<keyword evidence="2" id="KW-1133">Transmembrane helix</keyword>
<dbReference type="InterPro" id="IPR012373">
    <property type="entry name" value="Ferrdict_sens_TM"/>
</dbReference>
<sequence>MSFFENHRRRFVCGMGSPPLVALEAAARPQRDRRESGKNMERTANPVESPKKASEWMVALAEEPDNSDLRAAFAVWLAADPAHAVDWAEMRRTVAAIGQLRAMDVVPFRDGLAPPGRPPLFWSPFPARQRSVSSRRLGWGGAMTAAAACLVFLFGSDLALRLEADHLTGVAESRTVRLADGSSILLGPQSAVDVVFGERERRVRLLKGEAFFDVAHEARRPFTVLARDVAATDLGTAFDVRITPDGTDIAVRQGLVQVDAVAVRPMVSEQLAAGDRIRISAARPPARDRIPPDEVASWTQGQLIAKNRPVAEVVDELRPYFKGIILLRGESLARQPLTGVYNLADPVGALRAVARAQGASLHRISPWLLVISG</sequence>
<feature type="domain" description="FecR protein" evidence="3">
    <location>
        <begin position="166"/>
        <end position="257"/>
    </location>
</feature>
<dbReference type="Gene3D" id="2.60.120.1440">
    <property type="match status" value="1"/>
</dbReference>
<proteinExistence type="predicted"/>
<keyword evidence="2" id="KW-0472">Membrane</keyword>
<dbReference type="InterPro" id="IPR006860">
    <property type="entry name" value="FecR"/>
</dbReference>
<feature type="domain" description="FecR N-terminal" evidence="4">
    <location>
        <begin position="52"/>
        <end position="92"/>
    </location>
</feature>
<dbReference type="PANTHER" id="PTHR30273">
    <property type="entry name" value="PERIPLASMIC SIGNAL SENSOR AND SIGMA FACTOR ACTIVATOR FECR-RELATED"/>
    <property type="match status" value="1"/>
</dbReference>
<feature type="region of interest" description="Disordered" evidence="1">
    <location>
        <begin position="25"/>
        <end position="51"/>
    </location>
</feature>
<comment type="caution">
    <text evidence="5">The sequence shown here is derived from an EMBL/GenBank/DDBJ whole genome shotgun (WGS) entry which is preliminary data.</text>
</comment>
<dbReference type="Pfam" id="PF16220">
    <property type="entry name" value="DUF4880"/>
    <property type="match status" value="1"/>
</dbReference>
<dbReference type="InterPro" id="IPR032623">
    <property type="entry name" value="FecR_N"/>
</dbReference>
<evidence type="ECO:0000313" key="6">
    <source>
        <dbReference type="Proteomes" id="UP000233293"/>
    </source>
</evidence>
<keyword evidence="2" id="KW-0812">Transmembrane</keyword>
<dbReference type="Proteomes" id="UP000233293">
    <property type="component" value="Unassembled WGS sequence"/>
</dbReference>
<dbReference type="PANTHER" id="PTHR30273:SF2">
    <property type="entry name" value="PROTEIN FECR"/>
    <property type="match status" value="1"/>
</dbReference>